<evidence type="ECO:0000313" key="1">
    <source>
        <dbReference type="EMBL" id="QTA86534.1"/>
    </source>
</evidence>
<name>A0A975GMC4_9BACT</name>
<organism evidence="1 2">
    <name type="scientific">Desulfonema magnum</name>
    <dbReference type="NCBI Taxonomy" id="45655"/>
    <lineage>
        <taxon>Bacteria</taxon>
        <taxon>Pseudomonadati</taxon>
        <taxon>Thermodesulfobacteriota</taxon>
        <taxon>Desulfobacteria</taxon>
        <taxon>Desulfobacterales</taxon>
        <taxon>Desulfococcaceae</taxon>
        <taxon>Desulfonema</taxon>
    </lineage>
</organism>
<sequence length="73" mass="8617">MKNNSAIFEQIKKIQVIYTLQPLADRNEFDGLFGCKTIFQIVFRTADVKQFFKLFFGQFEKLSYMIPDFSHPS</sequence>
<accession>A0A975GMC4</accession>
<gene>
    <name evidence="1" type="ORF">dnm_025580</name>
</gene>
<dbReference type="AlphaFoldDB" id="A0A975GMC4"/>
<evidence type="ECO:0000313" key="2">
    <source>
        <dbReference type="Proteomes" id="UP000663722"/>
    </source>
</evidence>
<reference evidence="1" key="1">
    <citation type="journal article" date="2021" name="Microb. Physiol.">
        <title>Proteogenomic Insights into the Physiology of Marine, Sulfate-Reducing, Filamentous Desulfonema limicola and Desulfonema magnum.</title>
        <authorList>
            <person name="Schnaars V."/>
            <person name="Wohlbrand L."/>
            <person name="Scheve S."/>
            <person name="Hinrichs C."/>
            <person name="Reinhardt R."/>
            <person name="Rabus R."/>
        </authorList>
    </citation>
    <scope>NUCLEOTIDE SEQUENCE</scope>
    <source>
        <strain evidence="1">4be13</strain>
    </source>
</reference>
<keyword evidence="2" id="KW-1185">Reference proteome</keyword>
<dbReference type="EMBL" id="CP061800">
    <property type="protein sequence ID" value="QTA86534.1"/>
    <property type="molecule type" value="Genomic_DNA"/>
</dbReference>
<proteinExistence type="predicted"/>
<dbReference type="KEGG" id="dmm:dnm_025580"/>
<dbReference type="Proteomes" id="UP000663722">
    <property type="component" value="Chromosome"/>
</dbReference>
<protein>
    <submittedName>
        <fullName evidence="1">Uncharacterized protein</fullName>
    </submittedName>
</protein>